<reference evidence="2 3" key="1">
    <citation type="submission" date="2017-10" db="EMBL/GenBank/DDBJ databases">
        <title>Extensive intraspecific genome diversity in a model arbuscular mycorrhizal fungus.</title>
        <authorList>
            <person name="Chen E.C.H."/>
            <person name="Morin E."/>
            <person name="Baudet D."/>
            <person name="Noel J."/>
            <person name="Ndikumana S."/>
            <person name="Charron P."/>
            <person name="St-Onge C."/>
            <person name="Giorgi J."/>
            <person name="Grigoriev I.V."/>
            <person name="Roux C."/>
            <person name="Martin F.M."/>
            <person name="Corradi N."/>
        </authorList>
    </citation>
    <scope>NUCLEOTIDE SEQUENCE [LARGE SCALE GENOMIC DNA]</scope>
    <source>
        <strain evidence="2 3">A1</strain>
    </source>
</reference>
<dbReference type="VEuPathDB" id="FungiDB:RhiirA1_472735"/>
<feature type="region of interest" description="Disordered" evidence="1">
    <location>
        <begin position="220"/>
        <end position="239"/>
    </location>
</feature>
<evidence type="ECO:0000256" key="1">
    <source>
        <dbReference type="SAM" id="MobiDB-lite"/>
    </source>
</evidence>
<proteinExistence type="predicted"/>
<sequence>MTYSKIFSGDLPEITNEIIKYFINDYKILHSFILVNRLCCRLTTLLFWEIQFSAGNNGFINIYLHNLNEENNGLQQLEIYQFRESGEQSAIYSIHNIQNTNLSSTSHPEHVFNLIENFGQYLNYISIDYINKSIDIETISILLKNLGQNPPFKLKYLNLTLMVKYVNDFEIFLKNSQNTFINRFFYYIKNIIIQCKIVTYSCQYLLNPADISPNISHEQEYIQSNSQTSNESGEREPEGMSNQTLSFKIKIPYNQKVEQGLRHKLSIFTKDDNIE</sequence>
<feature type="compositionally biased region" description="Polar residues" evidence="1">
    <location>
        <begin position="220"/>
        <end position="231"/>
    </location>
</feature>
<evidence type="ECO:0000313" key="3">
    <source>
        <dbReference type="Proteomes" id="UP000232688"/>
    </source>
</evidence>
<accession>A0A2N0R1U0</accession>
<comment type="caution">
    <text evidence="2">The sequence shown here is derived from an EMBL/GenBank/DDBJ whole genome shotgun (WGS) entry which is preliminary data.</text>
</comment>
<dbReference type="AlphaFoldDB" id="A0A2N0R1U0"/>
<evidence type="ECO:0008006" key="4">
    <source>
        <dbReference type="Google" id="ProtNLM"/>
    </source>
</evidence>
<organism evidence="2 3">
    <name type="scientific">Rhizophagus irregularis</name>
    <dbReference type="NCBI Taxonomy" id="588596"/>
    <lineage>
        <taxon>Eukaryota</taxon>
        <taxon>Fungi</taxon>
        <taxon>Fungi incertae sedis</taxon>
        <taxon>Mucoromycota</taxon>
        <taxon>Glomeromycotina</taxon>
        <taxon>Glomeromycetes</taxon>
        <taxon>Glomerales</taxon>
        <taxon>Glomeraceae</taxon>
        <taxon>Rhizophagus</taxon>
    </lineage>
</organism>
<protein>
    <recommendedName>
        <fullName evidence="4">F-box domain-containing protein</fullName>
    </recommendedName>
</protein>
<reference evidence="2 3" key="2">
    <citation type="submission" date="2017-10" db="EMBL/GenBank/DDBJ databases">
        <title>Genome analyses suggest a sexual origin of heterokaryosis in a supposedly ancient asexual fungus.</title>
        <authorList>
            <person name="Corradi N."/>
            <person name="Sedzielewska K."/>
            <person name="Noel J."/>
            <person name="Charron P."/>
            <person name="Farinelli L."/>
            <person name="Marton T."/>
            <person name="Kruger M."/>
            <person name="Pelin A."/>
            <person name="Brachmann A."/>
            <person name="Corradi N."/>
        </authorList>
    </citation>
    <scope>NUCLEOTIDE SEQUENCE [LARGE SCALE GENOMIC DNA]</scope>
    <source>
        <strain evidence="2 3">A1</strain>
    </source>
</reference>
<dbReference type="Proteomes" id="UP000232688">
    <property type="component" value="Unassembled WGS sequence"/>
</dbReference>
<evidence type="ECO:0000313" key="2">
    <source>
        <dbReference type="EMBL" id="PKC57275.1"/>
    </source>
</evidence>
<name>A0A2N0R1U0_9GLOM</name>
<gene>
    <name evidence="2" type="ORF">RhiirA1_472735</name>
</gene>
<dbReference type="EMBL" id="LLXH01001873">
    <property type="protein sequence ID" value="PKC57275.1"/>
    <property type="molecule type" value="Genomic_DNA"/>
</dbReference>